<dbReference type="InterPro" id="IPR000873">
    <property type="entry name" value="AMP-dep_synth/lig_dom"/>
</dbReference>
<evidence type="ECO:0000313" key="5">
    <source>
        <dbReference type="Proteomes" id="UP000708576"/>
    </source>
</evidence>
<organism evidence="4 5">
    <name type="scientific">Carboxylicivirga linearis</name>
    <dbReference type="NCBI Taxonomy" id="1628157"/>
    <lineage>
        <taxon>Bacteria</taxon>
        <taxon>Pseudomonadati</taxon>
        <taxon>Bacteroidota</taxon>
        <taxon>Bacteroidia</taxon>
        <taxon>Marinilabiliales</taxon>
        <taxon>Marinilabiliaceae</taxon>
        <taxon>Carboxylicivirga</taxon>
    </lineage>
</organism>
<accession>A0ABS5JUL8</accession>
<feature type="domain" description="AMP-dependent synthetase/ligase" evidence="3">
    <location>
        <begin position="53"/>
        <end position="222"/>
    </location>
</feature>
<evidence type="ECO:0000256" key="2">
    <source>
        <dbReference type="ARBA" id="ARBA00022598"/>
    </source>
</evidence>
<protein>
    <submittedName>
        <fullName evidence="4">AMP-binding protein</fullName>
    </submittedName>
</protein>
<dbReference type="RefSeq" id="WP_212215838.1">
    <property type="nucleotide sequence ID" value="NZ_JAGUCO010000005.1"/>
</dbReference>
<dbReference type="PANTHER" id="PTHR43201:SF5">
    <property type="entry name" value="MEDIUM-CHAIN ACYL-COA LIGASE ACSF2, MITOCHONDRIAL"/>
    <property type="match status" value="1"/>
</dbReference>
<dbReference type="EMBL" id="JAGUCO010000005">
    <property type="protein sequence ID" value="MBS2098605.1"/>
    <property type="molecule type" value="Genomic_DNA"/>
</dbReference>
<dbReference type="InterPro" id="IPR045851">
    <property type="entry name" value="AMP-bd_C_sf"/>
</dbReference>
<reference evidence="4 5" key="1">
    <citation type="journal article" date="2015" name="Int. J. Syst. Evol. Microbiol.">
        <title>Carboxylicivirga linearis sp. nov., isolated from a sea cucumber culture pond.</title>
        <authorList>
            <person name="Wang F.Q."/>
            <person name="Zhou Y.X."/>
            <person name="Lin X.Z."/>
            <person name="Chen G.J."/>
            <person name="Du Z.J."/>
        </authorList>
    </citation>
    <scope>NUCLEOTIDE SEQUENCE [LARGE SCALE GENOMIC DNA]</scope>
    <source>
        <strain evidence="4 5">FB218</strain>
    </source>
</reference>
<keyword evidence="5" id="KW-1185">Reference proteome</keyword>
<evidence type="ECO:0000256" key="1">
    <source>
        <dbReference type="ARBA" id="ARBA00006432"/>
    </source>
</evidence>
<dbReference type="InterPro" id="IPR042099">
    <property type="entry name" value="ANL_N_sf"/>
</dbReference>
<dbReference type="Gene3D" id="3.30.300.30">
    <property type="match status" value="1"/>
</dbReference>
<name>A0ABS5JUL8_9BACT</name>
<evidence type="ECO:0000313" key="4">
    <source>
        <dbReference type="EMBL" id="MBS2098605.1"/>
    </source>
</evidence>
<dbReference type="PANTHER" id="PTHR43201">
    <property type="entry name" value="ACYL-COA SYNTHETASE"/>
    <property type="match status" value="1"/>
</dbReference>
<keyword evidence="2" id="KW-0436">Ligase</keyword>
<comment type="similarity">
    <text evidence="1">Belongs to the ATP-dependent AMP-binding enzyme family.</text>
</comment>
<dbReference type="Proteomes" id="UP000708576">
    <property type="component" value="Unassembled WGS sequence"/>
</dbReference>
<evidence type="ECO:0000259" key="3">
    <source>
        <dbReference type="Pfam" id="PF00501"/>
    </source>
</evidence>
<dbReference type="Gene3D" id="3.40.50.12780">
    <property type="entry name" value="N-terminal domain of ligase-like"/>
    <property type="match status" value="1"/>
</dbReference>
<comment type="caution">
    <text evidence="4">The sequence shown here is derived from an EMBL/GenBank/DDBJ whole genome shotgun (WGS) entry which is preliminary data.</text>
</comment>
<gene>
    <name evidence="4" type="ORF">KEM10_09970</name>
</gene>
<dbReference type="Pfam" id="PF00501">
    <property type="entry name" value="AMP-binding"/>
    <property type="match status" value="1"/>
</dbReference>
<dbReference type="SUPFAM" id="SSF56801">
    <property type="entry name" value="Acetyl-CoA synthetase-like"/>
    <property type="match status" value="1"/>
</dbReference>
<proteinExistence type="inferred from homology"/>
<sequence>MISTIKHKHYNTLYFNHTFYDGEDQLRKLSDELSLSDLDWEIALGSFLKEWLSDDLDIELFTSGSTGVPKKIIMNKSAMVYSAERTLDFFHLKKGAKALLCLSTDYIAGKMMVVRALVGGLHLIAHGVDSNPLKYLKEEIDFAALVPTQAKECFVNSRDQFKLVKTIILGGAKVDWDLEQKLNQVSSECWETYGMTETVSHIALKRIALEPNTPFRLLPGIEIRQDDRSCLVIEPSDINQHRLVTNDIVELKSENEFILKGRYDNVIITGGLKLYPEELEGKLSKKINQDFIFCGIPDSKWGESVVLVVESNDSLKFDESIYLTLKKYEKPKNIYFLESFPRTESGKIQRSKIKEIILKRMDSTNA</sequence>